<evidence type="ECO:0000313" key="2">
    <source>
        <dbReference type="Proteomes" id="UP000594263"/>
    </source>
</evidence>
<accession>A0A7N0TG64</accession>
<dbReference type="Proteomes" id="UP000594263">
    <property type="component" value="Unplaced"/>
</dbReference>
<evidence type="ECO:0008006" key="3">
    <source>
        <dbReference type="Google" id="ProtNLM"/>
    </source>
</evidence>
<evidence type="ECO:0000313" key="1">
    <source>
        <dbReference type="EnsemblPlants" id="Kaladp0036s0193.1.v1.1"/>
    </source>
</evidence>
<dbReference type="Gramene" id="Kaladp0036s0193.1.v1.1">
    <property type="protein sequence ID" value="Kaladp0036s0193.1.v1.1"/>
    <property type="gene ID" value="Kaladp0036s0193.v1.1"/>
</dbReference>
<name>A0A7N0TG64_KALFE</name>
<dbReference type="InterPro" id="IPR039575">
    <property type="entry name" value="P3H"/>
</dbReference>
<dbReference type="Gene3D" id="2.60.120.620">
    <property type="entry name" value="q2cbj1_9rhob like domain"/>
    <property type="match status" value="1"/>
</dbReference>
<organism evidence="1 2">
    <name type="scientific">Kalanchoe fedtschenkoi</name>
    <name type="common">Lavender scallops</name>
    <name type="synonym">South American air plant</name>
    <dbReference type="NCBI Taxonomy" id="63787"/>
    <lineage>
        <taxon>Eukaryota</taxon>
        <taxon>Viridiplantae</taxon>
        <taxon>Streptophyta</taxon>
        <taxon>Embryophyta</taxon>
        <taxon>Tracheophyta</taxon>
        <taxon>Spermatophyta</taxon>
        <taxon>Magnoliopsida</taxon>
        <taxon>eudicotyledons</taxon>
        <taxon>Gunneridae</taxon>
        <taxon>Pentapetalae</taxon>
        <taxon>Saxifragales</taxon>
        <taxon>Crassulaceae</taxon>
        <taxon>Kalanchoe</taxon>
    </lineage>
</organism>
<reference evidence="1" key="1">
    <citation type="submission" date="2021-01" db="UniProtKB">
        <authorList>
            <consortium name="EnsemblPlants"/>
        </authorList>
    </citation>
    <scope>IDENTIFICATION</scope>
</reference>
<dbReference type="GO" id="GO:0032963">
    <property type="term" value="P:collagen metabolic process"/>
    <property type="evidence" value="ECO:0007669"/>
    <property type="project" value="InterPro"/>
</dbReference>
<proteinExistence type="predicted"/>
<dbReference type="EnsemblPlants" id="Kaladp0036s0193.1.v1.1">
    <property type="protein sequence ID" value="Kaladp0036s0193.1.v1.1"/>
    <property type="gene ID" value="Kaladp0036s0193.v1.1"/>
</dbReference>
<keyword evidence="2" id="KW-1185">Reference proteome</keyword>
<dbReference type="PANTHER" id="PTHR14049:SF9">
    <property type="entry name" value="PROCOLLAGEN-PROLINE 3-DIOXYGENASE"/>
    <property type="match status" value="1"/>
</dbReference>
<dbReference type="PANTHER" id="PTHR14049">
    <property type="entry name" value="LEPRECAN 1"/>
    <property type="match status" value="1"/>
</dbReference>
<dbReference type="AlphaFoldDB" id="A0A7N0TG64"/>
<dbReference type="OMA" id="VQFYCWK"/>
<sequence>MVDDDGPPRLILQDFLTAEECKELEFIHKSCCTIGYRPGVLSTTLSHLIATNCSHLILPFVRIRERLKDKVEDFFGCEFELFVEFTGGLFHFQSGEPKTVVPTTGEVVIYTADSRNIHSVDEVLRGERLTLTLWFTRDRDHDEDSKLISLLSQSLLNHAVKDPDLYLPLPAPSNMYWFSSDQATDSQCGFNICWARIHALGFDLYSSGDACSCELLMEPLQLVRGMELCELRFNNILHVLQVVQFYIWKSFGFQSNEVERPKGEAIVSCSKTQQEKIIKLRSIYLDDLQMAETLLKSCFGDMSNRFSFDWTAISKATEAWKWYTNKLQNDLIMSLHYWMSEQSLFFVPIDEL</sequence>
<protein>
    <recommendedName>
        <fullName evidence="3">Prolyl 4-hydroxylase alpha subunit Fe(2+) 2OG dioxygenase domain-containing protein</fullName>
    </recommendedName>
</protein>